<comment type="similarity">
    <text evidence="1">Belongs to the short-chain dehydrogenases/reductases (SDR) family.</text>
</comment>
<keyword evidence="3" id="KW-0560">Oxidoreductase</keyword>
<keyword evidence="6" id="KW-1185">Reference proteome</keyword>
<evidence type="ECO:0000259" key="4">
    <source>
        <dbReference type="Pfam" id="PF07859"/>
    </source>
</evidence>
<accession>A0A8H5NN81</accession>
<dbReference type="Pfam" id="PF00106">
    <property type="entry name" value="adh_short"/>
    <property type="match status" value="1"/>
</dbReference>
<evidence type="ECO:0000313" key="6">
    <source>
        <dbReference type="Proteomes" id="UP000582016"/>
    </source>
</evidence>
<dbReference type="EMBL" id="JAAOAQ010000047">
    <property type="protein sequence ID" value="KAF5570205.1"/>
    <property type="molecule type" value="Genomic_DNA"/>
</dbReference>
<dbReference type="SUPFAM" id="SSF51735">
    <property type="entry name" value="NAD(P)-binding Rossmann-fold domains"/>
    <property type="match status" value="1"/>
</dbReference>
<keyword evidence="2" id="KW-0521">NADP</keyword>
<dbReference type="Gene3D" id="3.40.50.1820">
    <property type="entry name" value="alpha/beta hydrolase"/>
    <property type="match status" value="1"/>
</dbReference>
<dbReference type="GO" id="GO:0016491">
    <property type="term" value="F:oxidoreductase activity"/>
    <property type="evidence" value="ECO:0007669"/>
    <property type="project" value="UniProtKB-KW"/>
</dbReference>
<dbReference type="Pfam" id="PF07859">
    <property type="entry name" value="Abhydrolase_3"/>
    <property type="match status" value="1"/>
</dbReference>
<protein>
    <recommendedName>
        <fullName evidence="4">Alpha/beta hydrolase fold-3 domain-containing protein</fullName>
    </recommendedName>
</protein>
<comment type="caution">
    <text evidence="5">The sequence shown here is derived from an EMBL/GenBank/DDBJ whole genome shotgun (WGS) entry which is preliminary data.</text>
</comment>
<evidence type="ECO:0000256" key="1">
    <source>
        <dbReference type="ARBA" id="ARBA00006484"/>
    </source>
</evidence>
<dbReference type="SUPFAM" id="SSF53474">
    <property type="entry name" value="alpha/beta-Hydrolases"/>
    <property type="match status" value="1"/>
</dbReference>
<dbReference type="OrthoDB" id="19653at2759"/>
<dbReference type="Proteomes" id="UP000582016">
    <property type="component" value="Unassembled WGS sequence"/>
</dbReference>
<evidence type="ECO:0000256" key="3">
    <source>
        <dbReference type="ARBA" id="ARBA00023002"/>
    </source>
</evidence>
<dbReference type="InterPro" id="IPR013094">
    <property type="entry name" value="AB_hydrolase_3"/>
</dbReference>
<dbReference type="PANTHER" id="PTHR24320">
    <property type="entry name" value="RETINOL DEHYDROGENASE"/>
    <property type="match status" value="1"/>
</dbReference>
<dbReference type="InterPro" id="IPR036291">
    <property type="entry name" value="NAD(P)-bd_dom_sf"/>
</dbReference>
<sequence>MASDPIVPDPILPVDDFNIATFTYKLIDEQPILLDLFVPKALPSGERPILIRFHGGFLVYGSRDNLLLTPPRILEYTLEHNSILVSCDYRLLPESNAVQILEDIDDAWSWVQSSLDEAIGTMTNGKSRADLGRVLVSGESAGGRPLHCNWRQNANNDQLIGGYLALQLALRHPTAFRAVITSYPLIDIRSDHFCKAYHKQMGQYPQIDYELVSQHLEQLPDGTQPTTRGTSNLPIAMVQHGVFTSFFGGQRSLFPLEQLEDNPQLALELPFIWLHHGNSDSEVPIKGSRKFVAKLRELNPKAKLRYTELDGAEHGFWSEINLIQSGEWEEGVKIKSVRNAEGGDISVRSLVMDMMNLKTVKAAADEFAHKESRLHGLVNNAGIMATPYEESVDHYEAQFQTNYLSHWLLTYTLLPTLTKSARSTSPGTVRVVNVSSDGQGSAFSRYGMSKLANILHAKEIHRRYGPSPENDGKEEIWTASLHPGTIDTGLGRNATGSWVWQALVPVMRFFRLYSPLEIAAYTSLFAIAGPDFRRDMSGEYLKPVGIIGKTTPTANDPKLAEELWRWTEIEMKVKGFIN</sequence>
<organism evidence="5 6">
    <name type="scientific">Fusarium phyllophilum</name>
    <dbReference type="NCBI Taxonomy" id="47803"/>
    <lineage>
        <taxon>Eukaryota</taxon>
        <taxon>Fungi</taxon>
        <taxon>Dikarya</taxon>
        <taxon>Ascomycota</taxon>
        <taxon>Pezizomycotina</taxon>
        <taxon>Sordariomycetes</taxon>
        <taxon>Hypocreomycetidae</taxon>
        <taxon>Hypocreales</taxon>
        <taxon>Nectriaceae</taxon>
        <taxon>Fusarium</taxon>
        <taxon>Fusarium fujikuroi species complex</taxon>
    </lineage>
</organism>
<name>A0A8H5NN81_9HYPO</name>
<proteinExistence type="inferred from homology"/>
<dbReference type="Gene3D" id="3.40.50.720">
    <property type="entry name" value="NAD(P)-binding Rossmann-like Domain"/>
    <property type="match status" value="1"/>
</dbReference>
<dbReference type="InterPro" id="IPR029058">
    <property type="entry name" value="AB_hydrolase_fold"/>
</dbReference>
<dbReference type="AlphaFoldDB" id="A0A8H5NN81"/>
<evidence type="ECO:0000313" key="5">
    <source>
        <dbReference type="EMBL" id="KAF5570205.1"/>
    </source>
</evidence>
<gene>
    <name evidence="5" type="ORF">FPHYL_1481</name>
</gene>
<feature type="domain" description="Alpha/beta hydrolase fold-3" evidence="4">
    <location>
        <begin position="51"/>
        <end position="189"/>
    </location>
</feature>
<reference evidence="5 6" key="1">
    <citation type="submission" date="2020-05" db="EMBL/GenBank/DDBJ databases">
        <title>Identification and distribution of gene clusters putatively required for synthesis of sphingolipid metabolism inhibitors in phylogenetically diverse species of the filamentous fungus Fusarium.</title>
        <authorList>
            <person name="Kim H.-S."/>
            <person name="Busman M."/>
            <person name="Brown D.W."/>
            <person name="Divon H."/>
            <person name="Uhlig S."/>
            <person name="Proctor R.H."/>
        </authorList>
    </citation>
    <scope>NUCLEOTIDE SEQUENCE [LARGE SCALE GENOMIC DNA]</scope>
    <source>
        <strain evidence="5 6">NRRL 13617</strain>
    </source>
</reference>
<evidence type="ECO:0000256" key="2">
    <source>
        <dbReference type="ARBA" id="ARBA00022857"/>
    </source>
</evidence>
<dbReference type="GO" id="GO:0016787">
    <property type="term" value="F:hydrolase activity"/>
    <property type="evidence" value="ECO:0007669"/>
    <property type="project" value="InterPro"/>
</dbReference>
<dbReference type="InterPro" id="IPR002347">
    <property type="entry name" value="SDR_fam"/>
</dbReference>
<dbReference type="PANTHER" id="PTHR24320:SF282">
    <property type="entry name" value="WW DOMAIN-CONTAINING OXIDOREDUCTASE"/>
    <property type="match status" value="1"/>
</dbReference>